<sequence length="66" mass="7324">MVKIVLISLSAVLQLLACGLFVHEAKTTTQGWRHRIQYGLAALVFLAMGLMLIWFLLVEPLTELAA</sequence>
<evidence type="ECO:0000256" key="1">
    <source>
        <dbReference type="SAM" id="Phobius"/>
    </source>
</evidence>
<keyword evidence="1" id="KW-1133">Transmembrane helix</keyword>
<keyword evidence="3" id="KW-1185">Reference proteome</keyword>
<name>A0A418MEH1_9BACT</name>
<feature type="transmembrane region" description="Helical" evidence="1">
    <location>
        <begin position="37"/>
        <end position="58"/>
    </location>
</feature>
<gene>
    <name evidence="2" type="ORF">DYU11_07275</name>
</gene>
<reference evidence="2 3" key="1">
    <citation type="submission" date="2018-08" db="EMBL/GenBank/DDBJ databases">
        <title>Fibrisoma montanum sp. nov., isolated from Danxia mountain soil.</title>
        <authorList>
            <person name="Huang Y."/>
        </authorList>
    </citation>
    <scope>NUCLEOTIDE SEQUENCE [LARGE SCALE GENOMIC DNA]</scope>
    <source>
        <strain evidence="2 3">HYT19</strain>
    </source>
</reference>
<keyword evidence="1" id="KW-0472">Membrane</keyword>
<dbReference type="AlphaFoldDB" id="A0A418MEH1"/>
<accession>A0A418MEH1</accession>
<proteinExistence type="predicted"/>
<keyword evidence="1" id="KW-0812">Transmembrane</keyword>
<dbReference type="Proteomes" id="UP000283523">
    <property type="component" value="Unassembled WGS sequence"/>
</dbReference>
<organism evidence="2 3">
    <name type="scientific">Fibrisoma montanum</name>
    <dbReference type="NCBI Taxonomy" id="2305895"/>
    <lineage>
        <taxon>Bacteria</taxon>
        <taxon>Pseudomonadati</taxon>
        <taxon>Bacteroidota</taxon>
        <taxon>Cytophagia</taxon>
        <taxon>Cytophagales</taxon>
        <taxon>Spirosomataceae</taxon>
        <taxon>Fibrisoma</taxon>
    </lineage>
</organism>
<evidence type="ECO:0000313" key="3">
    <source>
        <dbReference type="Proteomes" id="UP000283523"/>
    </source>
</evidence>
<protein>
    <submittedName>
        <fullName evidence="2">Uncharacterized protein</fullName>
    </submittedName>
</protein>
<evidence type="ECO:0000313" key="2">
    <source>
        <dbReference type="EMBL" id="RIV25113.1"/>
    </source>
</evidence>
<comment type="caution">
    <text evidence="2">The sequence shown here is derived from an EMBL/GenBank/DDBJ whole genome shotgun (WGS) entry which is preliminary data.</text>
</comment>
<dbReference type="EMBL" id="QXED01000002">
    <property type="protein sequence ID" value="RIV25113.1"/>
    <property type="molecule type" value="Genomic_DNA"/>
</dbReference>
<dbReference type="RefSeq" id="WP_119666999.1">
    <property type="nucleotide sequence ID" value="NZ_QXED01000002.1"/>
</dbReference>